<reference evidence="1" key="2">
    <citation type="submission" date="2015-06" db="UniProtKB">
        <authorList>
            <consortium name="EnsemblMetazoa"/>
        </authorList>
    </citation>
    <scope>IDENTIFICATION</scope>
</reference>
<name>T1L2P9_TETUR</name>
<evidence type="ECO:0000313" key="1">
    <source>
        <dbReference type="EnsemblMetazoa" id="tetur343g00010.1"/>
    </source>
</evidence>
<dbReference type="AlphaFoldDB" id="T1L2P9"/>
<accession>T1L2P9</accession>
<dbReference type="HOGENOM" id="CLU_095943_0_0_1"/>
<dbReference type="Proteomes" id="UP000015104">
    <property type="component" value="Unassembled WGS sequence"/>
</dbReference>
<dbReference type="InterPro" id="IPR011042">
    <property type="entry name" value="6-blade_b-propeller_TolB-like"/>
</dbReference>
<dbReference type="Gene3D" id="2.120.10.30">
    <property type="entry name" value="TolB, C-terminal domain"/>
    <property type="match status" value="1"/>
</dbReference>
<dbReference type="EnsemblMetazoa" id="tetur343g00010.1">
    <property type="protein sequence ID" value="tetur343g00010.1"/>
    <property type="gene ID" value="tetur343g00010"/>
</dbReference>
<sequence length="153" mass="17651">MNPNKLYRNLDPSYNRLGSITIDVEKRYIFWTNIGVDPNRPFDFPVYIERIDIIDDEPEAEKIVETNILRPVGTLESVGYDGTNRITLSESLPFIDELISMDIFSNYLYFTDKANSTIQRININNTVKKVDTLISVPNGPPTWVKIIEPRVKL</sequence>
<dbReference type="EMBL" id="CAEY01000958">
    <property type="status" value="NOT_ANNOTATED_CDS"/>
    <property type="molecule type" value="Genomic_DNA"/>
</dbReference>
<reference evidence="2" key="1">
    <citation type="submission" date="2011-08" db="EMBL/GenBank/DDBJ databases">
        <authorList>
            <person name="Rombauts S."/>
        </authorList>
    </citation>
    <scope>NUCLEOTIDE SEQUENCE</scope>
    <source>
        <strain evidence="2">London</strain>
    </source>
</reference>
<proteinExistence type="predicted"/>
<protein>
    <submittedName>
        <fullName evidence="1">Uncharacterized protein</fullName>
    </submittedName>
</protein>
<organism evidence="1 2">
    <name type="scientific">Tetranychus urticae</name>
    <name type="common">Two-spotted spider mite</name>
    <dbReference type="NCBI Taxonomy" id="32264"/>
    <lineage>
        <taxon>Eukaryota</taxon>
        <taxon>Metazoa</taxon>
        <taxon>Ecdysozoa</taxon>
        <taxon>Arthropoda</taxon>
        <taxon>Chelicerata</taxon>
        <taxon>Arachnida</taxon>
        <taxon>Acari</taxon>
        <taxon>Acariformes</taxon>
        <taxon>Trombidiformes</taxon>
        <taxon>Prostigmata</taxon>
        <taxon>Eleutherengona</taxon>
        <taxon>Raphignathae</taxon>
        <taxon>Tetranychoidea</taxon>
        <taxon>Tetranychidae</taxon>
        <taxon>Tetranychus</taxon>
    </lineage>
</organism>
<keyword evidence="2" id="KW-1185">Reference proteome</keyword>
<evidence type="ECO:0000313" key="2">
    <source>
        <dbReference type="Proteomes" id="UP000015104"/>
    </source>
</evidence>
<dbReference type="SUPFAM" id="SSF63825">
    <property type="entry name" value="YWTD domain"/>
    <property type="match status" value="1"/>
</dbReference>